<dbReference type="PANTHER" id="PTHR42927:SF1">
    <property type="entry name" value="HELICASE SUPERFAMILY 1 AND 2 DOMAIN-CONTAINING PROTEIN"/>
    <property type="match status" value="1"/>
</dbReference>
<keyword evidence="3" id="KW-1185">Reference proteome</keyword>
<keyword evidence="2" id="KW-0378">Hydrolase</keyword>
<evidence type="ECO:0000259" key="1">
    <source>
        <dbReference type="PROSITE" id="PS51192"/>
    </source>
</evidence>
<proteinExistence type="predicted"/>
<dbReference type="PANTHER" id="PTHR42927">
    <property type="entry name" value="HELICASE SUPERFAMILY 1 AND 2 DOMAIN-CONTAINING PROTEIN"/>
    <property type="match status" value="1"/>
</dbReference>
<evidence type="ECO:0000313" key="3">
    <source>
        <dbReference type="Proteomes" id="UP000236654"/>
    </source>
</evidence>
<dbReference type="Proteomes" id="UP000236654">
    <property type="component" value="Unassembled WGS sequence"/>
</dbReference>
<keyword evidence="2" id="KW-0255">Endonuclease</keyword>
<organism evidence="2 3">
    <name type="scientific">Brumimicrobium salinarum</name>
    <dbReference type="NCBI Taxonomy" id="2058658"/>
    <lineage>
        <taxon>Bacteria</taxon>
        <taxon>Pseudomonadati</taxon>
        <taxon>Bacteroidota</taxon>
        <taxon>Flavobacteriia</taxon>
        <taxon>Flavobacteriales</taxon>
        <taxon>Crocinitomicaceae</taxon>
        <taxon>Brumimicrobium</taxon>
    </lineage>
</organism>
<dbReference type="OrthoDB" id="9758243at2"/>
<protein>
    <submittedName>
        <fullName evidence="2">Restriction endonuclease subunit R</fullName>
    </submittedName>
</protein>
<evidence type="ECO:0000313" key="2">
    <source>
        <dbReference type="EMBL" id="PKR79549.1"/>
    </source>
</evidence>
<gene>
    <name evidence="2" type="ORF">CW751_14460</name>
</gene>
<dbReference type="GO" id="GO:0005524">
    <property type="term" value="F:ATP binding"/>
    <property type="evidence" value="ECO:0007669"/>
    <property type="project" value="UniProtKB-KW"/>
</dbReference>
<dbReference type="Pfam" id="PF22679">
    <property type="entry name" value="T1R_D3-like"/>
    <property type="match status" value="1"/>
</dbReference>
<feature type="domain" description="Helicase ATP-binding" evidence="1">
    <location>
        <begin position="292"/>
        <end position="493"/>
    </location>
</feature>
<dbReference type="PROSITE" id="PS51192">
    <property type="entry name" value="HELICASE_ATP_BIND_1"/>
    <property type="match status" value="1"/>
</dbReference>
<name>A0A2I0QZ19_9FLAO</name>
<comment type="caution">
    <text evidence="2">The sequence shown here is derived from an EMBL/GenBank/DDBJ whole genome shotgun (WGS) entry which is preliminary data.</text>
</comment>
<dbReference type="InterPro" id="IPR027417">
    <property type="entry name" value="P-loop_NTPase"/>
</dbReference>
<dbReference type="InterPro" id="IPR007409">
    <property type="entry name" value="Restrct_endonuc_type1_HsdR_N"/>
</dbReference>
<dbReference type="Pfam" id="PF04313">
    <property type="entry name" value="HSDR_N"/>
    <property type="match status" value="1"/>
</dbReference>
<dbReference type="SMART" id="SM00487">
    <property type="entry name" value="DEXDc"/>
    <property type="match status" value="1"/>
</dbReference>
<dbReference type="SUPFAM" id="SSF52540">
    <property type="entry name" value="P-loop containing nucleoside triphosphate hydrolases"/>
    <property type="match status" value="2"/>
</dbReference>
<dbReference type="InterPro" id="IPR040980">
    <property type="entry name" value="SWI2_SNF2"/>
</dbReference>
<reference evidence="2 3" key="1">
    <citation type="submission" date="2017-12" db="EMBL/GenBank/DDBJ databases">
        <title>The draft genome sequence of Brumimicrobium saltpan LHR20.</title>
        <authorList>
            <person name="Do Z.-J."/>
            <person name="Luo H.-R."/>
        </authorList>
    </citation>
    <scope>NUCLEOTIDE SEQUENCE [LARGE SCALE GENOMIC DNA]</scope>
    <source>
        <strain evidence="2 3">LHR20</strain>
    </source>
</reference>
<dbReference type="Gene3D" id="3.90.1570.50">
    <property type="match status" value="1"/>
</dbReference>
<dbReference type="Pfam" id="PF18766">
    <property type="entry name" value="SWI2_SNF2"/>
    <property type="match status" value="1"/>
</dbReference>
<dbReference type="EMBL" id="PJNI01000024">
    <property type="protein sequence ID" value="PKR79549.1"/>
    <property type="molecule type" value="Genomic_DNA"/>
</dbReference>
<sequence>MAQGTKEIHLEEHIESYLINQGGYSAIDANTYDKDLCLVPHAVIAFIKDTQPKKYEALALQYGASVNEKIVQNVAKQIKLNKTLDVLRHGFKDRGQKIDLAYFQPSNNKTPEHEKWYKANRLGIVRQLQYSNRNRNEIDLVFFVNGIPVVSMELKNALTGQNHHNAIKQYMQNRDPKGEPFLEFGRCLVHFAVGTEKVFMTTELKGKSTYFLPFNQGLENVNPNGFSVAYLWEDVLSKDSLMDLIQNFISFQEDSKQVYDSKTKGLKEVKSTKLLFPRFHQRRAINRVLEQLKIDGTGKNYLIQHSAGSGKSNTITWLAYRLASFYKSYTDERAMYDSIIIVTDRRVLNKQIQDNIRQLDNTPGVVAYIDERSTSQDLKKAIEAKKRIIVTTLQKFPVISKTITTYPDRTFALLIDEAHSSQSGDAAGHMRKALSLEEDAKIEQNERDTDDIVAEEISRKGQQPNISQFAFTATPKPKTLELFGTKKDDQILPFDDYTMEEAIKEGFILNVMKNYMSFKRYYKLVKRTEIEDKEYDKKKTVRVLSNYVDLLDHAIDTKARIVIEHFVSQTQNEIQGQARGMLVTKSRLHAVRFKLKFDEIMKNMKLPYEALVAFSGTVIDPDTEEEYTEKNLNKLDGKYSIPEALKLPKYRILIAANKFQTGFDEPLLHTMFVDKKLGGTSTVQTLSRLNRTRRGKDSTMVLDFVNDPEDVREDFQHFYGKNFMEESNQTDPNSLYDVLNKIETYKVYFPNEVDAFANIFFKQGDDFEQLQPILNEVSNRFETSLTDEDQADFKAAAKSFTKLYRFLSQILTFTDVDLEKNYVFLTALLKKLPYVSSNLPLDVVNDIELDSFKIQHKYTTDLDLESGDGEDEGMTPGGSGLVDVEDYDLLTKIIKTLNDTFGLDLTEEDKVEFDKMKKNIQSNNELISYFNESNSKSNIKDKFNDVIDDELLTFINTKLDFYNKMTDQDANSMLKTLWFNELYNQHVRGLRR</sequence>
<dbReference type="AlphaFoldDB" id="A0A2I0QZ19"/>
<dbReference type="Gene3D" id="3.40.50.300">
    <property type="entry name" value="P-loop containing nucleotide triphosphate hydrolases"/>
    <property type="match status" value="2"/>
</dbReference>
<accession>A0A2I0QZ19</accession>
<keyword evidence="2" id="KW-0540">Nuclease</keyword>
<dbReference type="InterPro" id="IPR055180">
    <property type="entry name" value="HsdR_RecA-like_helicase_dom_2"/>
</dbReference>
<dbReference type="GO" id="GO:0009307">
    <property type="term" value="P:DNA restriction-modification system"/>
    <property type="evidence" value="ECO:0007669"/>
    <property type="project" value="UniProtKB-KW"/>
</dbReference>
<dbReference type="InterPro" id="IPR014001">
    <property type="entry name" value="Helicase_ATP-bd"/>
</dbReference>
<dbReference type="RefSeq" id="WP_101335740.1">
    <property type="nucleotide sequence ID" value="NZ_PJNI01000024.1"/>
</dbReference>
<dbReference type="GO" id="GO:0009035">
    <property type="term" value="F:type I site-specific deoxyribonuclease activity"/>
    <property type="evidence" value="ECO:0007669"/>
    <property type="project" value="UniProtKB-EC"/>
</dbReference>
<dbReference type="GO" id="GO:0003677">
    <property type="term" value="F:DNA binding"/>
    <property type="evidence" value="ECO:0007669"/>
    <property type="project" value="UniProtKB-KW"/>
</dbReference>